<dbReference type="AlphaFoldDB" id="A0A9P6KBN1"/>
<feature type="compositionally biased region" description="Basic and acidic residues" evidence="1">
    <location>
        <begin position="609"/>
        <end position="620"/>
    </location>
</feature>
<evidence type="ECO:0000313" key="5">
    <source>
        <dbReference type="Proteomes" id="UP000780801"/>
    </source>
</evidence>
<feature type="compositionally biased region" description="Polar residues" evidence="1">
    <location>
        <begin position="714"/>
        <end position="725"/>
    </location>
</feature>
<dbReference type="SUPFAM" id="SSF50729">
    <property type="entry name" value="PH domain-like"/>
    <property type="match status" value="1"/>
</dbReference>
<feature type="domain" description="PH" evidence="2">
    <location>
        <begin position="416"/>
        <end position="516"/>
    </location>
</feature>
<feature type="region of interest" description="Disordered" evidence="1">
    <location>
        <begin position="1"/>
        <end position="66"/>
    </location>
</feature>
<dbReference type="InterPro" id="IPR011993">
    <property type="entry name" value="PH-like_dom_sf"/>
</dbReference>
<comment type="caution">
    <text evidence="4">The sequence shown here is derived from an EMBL/GenBank/DDBJ whole genome shotgun (WGS) entry which is preliminary data.</text>
</comment>
<dbReference type="SMART" id="SM00325">
    <property type="entry name" value="RhoGEF"/>
    <property type="match status" value="1"/>
</dbReference>
<feature type="compositionally biased region" description="Basic and acidic residues" evidence="1">
    <location>
        <begin position="728"/>
        <end position="739"/>
    </location>
</feature>
<dbReference type="OrthoDB" id="660555at2759"/>
<dbReference type="InterPro" id="IPR001849">
    <property type="entry name" value="PH_domain"/>
</dbReference>
<dbReference type="PROSITE" id="PS50003">
    <property type="entry name" value="PH_DOMAIN"/>
    <property type="match status" value="1"/>
</dbReference>
<dbReference type="Gene3D" id="2.30.29.30">
    <property type="entry name" value="Pleckstrin-homology domain (PH domain)/Phosphotyrosine-binding domain (PTB)"/>
    <property type="match status" value="1"/>
</dbReference>
<dbReference type="Pfam" id="PF00621">
    <property type="entry name" value="RhoGEF"/>
    <property type="match status" value="1"/>
</dbReference>
<name>A0A9P6KBN1_9FUNG</name>
<feature type="compositionally biased region" description="Low complexity" evidence="1">
    <location>
        <begin position="547"/>
        <end position="589"/>
    </location>
</feature>
<dbReference type="Gene3D" id="1.20.900.10">
    <property type="entry name" value="Dbl homology (DH) domain"/>
    <property type="match status" value="1"/>
</dbReference>
<feature type="domain" description="DH" evidence="3">
    <location>
        <begin position="185"/>
        <end position="386"/>
    </location>
</feature>
<feature type="compositionally biased region" description="Low complexity" evidence="1">
    <location>
        <begin position="627"/>
        <end position="645"/>
    </location>
</feature>
<dbReference type="Proteomes" id="UP000780801">
    <property type="component" value="Unassembled WGS sequence"/>
</dbReference>
<protein>
    <recommendedName>
        <fullName evidence="6">DH domain-containing protein</fullName>
    </recommendedName>
</protein>
<dbReference type="InterPro" id="IPR051092">
    <property type="entry name" value="FYVE_RhoGEF_PH"/>
</dbReference>
<reference evidence="4" key="1">
    <citation type="journal article" date="2020" name="Fungal Divers.">
        <title>Resolving the Mortierellaceae phylogeny through synthesis of multi-gene phylogenetics and phylogenomics.</title>
        <authorList>
            <person name="Vandepol N."/>
            <person name="Liber J."/>
            <person name="Desiro A."/>
            <person name="Na H."/>
            <person name="Kennedy M."/>
            <person name="Barry K."/>
            <person name="Grigoriev I.V."/>
            <person name="Miller A.N."/>
            <person name="O'Donnell K."/>
            <person name="Stajich J.E."/>
            <person name="Bonito G."/>
        </authorList>
    </citation>
    <scope>NUCLEOTIDE SEQUENCE</scope>
    <source>
        <strain evidence="4">KOD1015</strain>
    </source>
</reference>
<dbReference type="GO" id="GO:0005737">
    <property type="term" value="C:cytoplasm"/>
    <property type="evidence" value="ECO:0007669"/>
    <property type="project" value="TreeGrafter"/>
</dbReference>
<feature type="compositionally biased region" description="Low complexity" evidence="1">
    <location>
        <begin position="37"/>
        <end position="58"/>
    </location>
</feature>
<evidence type="ECO:0000259" key="3">
    <source>
        <dbReference type="PROSITE" id="PS50010"/>
    </source>
</evidence>
<dbReference type="InterPro" id="IPR000219">
    <property type="entry name" value="DH_dom"/>
</dbReference>
<keyword evidence="5" id="KW-1185">Reference proteome</keyword>
<sequence length="739" mass="83299">MQQYNYHHGYHTNPHPSPPSSQEVQTSLDGLPRRLESSLTLQSPSTSPPTQYTPVYPSRQQSQHYQSLNAHVHASQQLDLPKTHYGLTEEEYEELEDRRRMKQQILRDKLEQAEYNKRSPDPNMSVKMTTSTGFALGTFDMTESLAIVDDILDYFGDDNLENEEFDHAERFNETQLIEAEKTHLQRESLVRHLYDSEEDYLRSLQDIQTCYQRPMLLSLQNIDTKKSGLLSSSGPKPVASNQEIETLFGNLDQLIEFHEEIRAQLDNRSKIWGPTQIMSDLLINVIPKFKLYSKYFTNFHAALTVLDRISRTVQYKKFMEQQCVVDNPPGTASLHLMLAFPLKRLSTYRDLIAAICKATQSNHPDYYNLMRALDMTNLVSNELRPERVMAEDQLTLWDVQSSMVGLPEPIMIPARRLLLRADLHKVDSTLALEPRTYYLMNDVLLYARFDPKKNVYTFKGMFDLARSQVNNPEDNLTLPQLPNCIQIANSGRKQMMRCRSREERNFWMETMRQAVDIVNRSLEDTNGVVSAANGETLPMRRYANSIASDSSSSLGHTTMASGSAMGGSKSYTDSRSINSKSSSDGNSKSSKPRKPNPQTDFYGCSFGTNHEKDNTEDNYKPRTLGHSMASNSSASSVSTGATGTTTTIQNAGTTNHQSLGAMLAAIPESKLTPKQVKEKAALAAAVEARRQARLKKEAKSGGATATATARGENSRNVNFDFSSSFIPAKDRIAKQHNDH</sequence>
<dbReference type="InterPro" id="IPR035899">
    <property type="entry name" value="DBL_dom_sf"/>
</dbReference>
<gene>
    <name evidence="4" type="ORF">BGW38_005160</name>
</gene>
<organism evidence="4 5">
    <name type="scientific">Lunasporangiospora selenospora</name>
    <dbReference type="NCBI Taxonomy" id="979761"/>
    <lineage>
        <taxon>Eukaryota</taxon>
        <taxon>Fungi</taxon>
        <taxon>Fungi incertae sedis</taxon>
        <taxon>Mucoromycota</taxon>
        <taxon>Mortierellomycotina</taxon>
        <taxon>Mortierellomycetes</taxon>
        <taxon>Mortierellales</taxon>
        <taxon>Mortierellaceae</taxon>
        <taxon>Lunasporangiospora</taxon>
    </lineage>
</organism>
<dbReference type="PANTHER" id="PTHR12673:SF159">
    <property type="entry name" value="LD03170P"/>
    <property type="match status" value="1"/>
</dbReference>
<dbReference type="PANTHER" id="PTHR12673">
    <property type="entry name" value="FACIOGENITAL DYSPLASIA PROTEIN"/>
    <property type="match status" value="1"/>
</dbReference>
<evidence type="ECO:0000259" key="2">
    <source>
        <dbReference type="PROSITE" id="PS50003"/>
    </source>
</evidence>
<dbReference type="SUPFAM" id="SSF48065">
    <property type="entry name" value="DBL homology domain (DH-domain)"/>
    <property type="match status" value="1"/>
</dbReference>
<dbReference type="GO" id="GO:0005085">
    <property type="term" value="F:guanyl-nucleotide exchange factor activity"/>
    <property type="evidence" value="ECO:0007669"/>
    <property type="project" value="InterPro"/>
</dbReference>
<feature type="region of interest" description="Disordered" evidence="1">
    <location>
        <begin position="694"/>
        <end position="739"/>
    </location>
</feature>
<evidence type="ECO:0000313" key="4">
    <source>
        <dbReference type="EMBL" id="KAF9578845.1"/>
    </source>
</evidence>
<proteinExistence type="predicted"/>
<evidence type="ECO:0000256" key="1">
    <source>
        <dbReference type="SAM" id="MobiDB-lite"/>
    </source>
</evidence>
<dbReference type="PROSITE" id="PS50010">
    <property type="entry name" value="DH_2"/>
    <property type="match status" value="1"/>
</dbReference>
<accession>A0A9P6KBN1</accession>
<evidence type="ECO:0008006" key="6">
    <source>
        <dbReference type="Google" id="ProtNLM"/>
    </source>
</evidence>
<dbReference type="EMBL" id="JAABOA010003269">
    <property type="protein sequence ID" value="KAF9578845.1"/>
    <property type="molecule type" value="Genomic_DNA"/>
</dbReference>
<feature type="region of interest" description="Disordered" evidence="1">
    <location>
        <begin position="547"/>
        <end position="645"/>
    </location>
</feature>